<keyword evidence="4 6" id="KW-0472">Membrane</keyword>
<dbReference type="EMBL" id="CP051142">
    <property type="protein sequence ID" value="QIX00319.1"/>
    <property type="molecule type" value="Genomic_DNA"/>
</dbReference>
<dbReference type="PANTHER" id="PTHR46494:SF1">
    <property type="entry name" value="CORA FAMILY METAL ION TRANSPORTER (EUROFUNG)"/>
    <property type="match status" value="1"/>
</dbReference>
<protein>
    <submittedName>
        <fullName evidence="7">Uncharacterized protein</fullName>
    </submittedName>
</protein>
<evidence type="ECO:0000313" key="8">
    <source>
        <dbReference type="Proteomes" id="UP000503462"/>
    </source>
</evidence>
<evidence type="ECO:0000256" key="3">
    <source>
        <dbReference type="ARBA" id="ARBA00022989"/>
    </source>
</evidence>
<feature type="transmembrane region" description="Helical" evidence="6">
    <location>
        <begin position="511"/>
        <end position="535"/>
    </location>
</feature>
<dbReference type="InterPro" id="IPR045863">
    <property type="entry name" value="CorA_TM1_TM2"/>
</dbReference>
<dbReference type="PANTHER" id="PTHR46494">
    <property type="entry name" value="CORA FAMILY METAL ION TRANSPORTER (EUROFUNG)"/>
    <property type="match status" value="1"/>
</dbReference>
<keyword evidence="2 6" id="KW-0812">Transmembrane</keyword>
<dbReference type="OrthoDB" id="5430750at2759"/>
<name>A0A6H0Y0C7_9PEZI</name>
<feature type="region of interest" description="Disordered" evidence="5">
    <location>
        <begin position="1"/>
        <end position="23"/>
    </location>
</feature>
<dbReference type="GO" id="GO:0050897">
    <property type="term" value="F:cobalt ion binding"/>
    <property type="evidence" value="ECO:0007669"/>
    <property type="project" value="TreeGrafter"/>
</dbReference>
<dbReference type="AlphaFoldDB" id="A0A6H0Y0C7"/>
<dbReference type="Pfam" id="PF01544">
    <property type="entry name" value="CorA"/>
    <property type="match status" value="1"/>
</dbReference>
<evidence type="ECO:0000256" key="4">
    <source>
        <dbReference type="ARBA" id="ARBA00023136"/>
    </source>
</evidence>
<dbReference type="SUPFAM" id="SSF144083">
    <property type="entry name" value="Magnesium transport protein CorA, transmembrane region"/>
    <property type="match status" value="1"/>
</dbReference>
<keyword evidence="8" id="KW-1185">Reference proteome</keyword>
<evidence type="ECO:0000256" key="6">
    <source>
        <dbReference type="SAM" id="Phobius"/>
    </source>
</evidence>
<dbReference type="Gene3D" id="1.20.58.340">
    <property type="entry name" value="Magnesium transport protein CorA, transmembrane region"/>
    <property type="match status" value="1"/>
</dbReference>
<dbReference type="GO" id="GO:0005886">
    <property type="term" value="C:plasma membrane"/>
    <property type="evidence" value="ECO:0007669"/>
    <property type="project" value="UniProtKB-SubCell"/>
</dbReference>
<evidence type="ECO:0000256" key="5">
    <source>
        <dbReference type="SAM" id="MobiDB-lite"/>
    </source>
</evidence>
<sequence length="597" mass="68825">MTTHGAYGPEKLPPPAPDYESDAAWRHKPLTPAQVLVHDIAVGKEHLEITEVPSTALVPVEAKFSRSSDLIRAHQAAQNPIEQQRFQLLEDKYGWIKHLRLDPVIPTDTEKPYTQCRWTHVSSKFPEYLASFFWSLSDHDRMGQHLSHGLRAIDESVERYRRYSKHGEYFVPFYEPLLNDQSFETQPVLISCPWTDWGVTGTQPQLRFQVDRREGFRSSRSSAHLLRSILQHWYRLEDTADREKLQVFTKHKPWENNKDLDLRIRRWYGHYPSSLVVDELWILVVDSANIVTFSSNVSWKSRWPPLQLASRVANVSFRQFRRGFGRTWQSEQKEYTSATHAMVCLSGAVGMLHRSFWSDMPLCLTDRFAGYLGHLQYRLHRAPSTKLVMSLISCYDELNIVIQITHQQMDLLISLQEMPNVDLGIGDGISRQRRPRSAADAAQGWNYTTTTLTKYRTNISSSRASSPLLQIIDNLQRELADLEDLRDNTNALITRTIQLVNIRLEDNGKSILVFTVVTIIFLPLNFIASFFGMNVSDIRELDQTQALFWIVAVCVTTGVAALSTFIAFQGSNLMESYKLWRDNRAADQRLISSLKRR</sequence>
<reference evidence="7 8" key="1">
    <citation type="journal article" date="2016" name="Sci. Rep.">
        <title>Peltaster fructicola genome reveals evolution from an invasive phytopathogen to an ectophytic parasite.</title>
        <authorList>
            <person name="Xu C."/>
            <person name="Chen H."/>
            <person name="Gleason M.L."/>
            <person name="Xu J.R."/>
            <person name="Liu H."/>
            <person name="Zhang R."/>
            <person name="Sun G."/>
        </authorList>
    </citation>
    <scope>NUCLEOTIDE SEQUENCE [LARGE SCALE GENOMIC DNA]</scope>
    <source>
        <strain evidence="7 8">LNHT1506</strain>
    </source>
</reference>
<evidence type="ECO:0000256" key="1">
    <source>
        <dbReference type="ARBA" id="ARBA00004651"/>
    </source>
</evidence>
<evidence type="ECO:0000256" key="2">
    <source>
        <dbReference type="ARBA" id="ARBA00022692"/>
    </source>
</evidence>
<evidence type="ECO:0000313" key="7">
    <source>
        <dbReference type="EMBL" id="QIX00319.1"/>
    </source>
</evidence>
<dbReference type="GO" id="GO:0015095">
    <property type="term" value="F:magnesium ion transmembrane transporter activity"/>
    <property type="evidence" value="ECO:0007669"/>
    <property type="project" value="TreeGrafter"/>
</dbReference>
<dbReference type="InterPro" id="IPR002523">
    <property type="entry name" value="MgTranspt_CorA/ZnTranspt_ZntB"/>
</dbReference>
<feature type="transmembrane region" description="Helical" evidence="6">
    <location>
        <begin position="547"/>
        <end position="568"/>
    </location>
</feature>
<proteinExistence type="predicted"/>
<gene>
    <name evidence="7" type="ORF">AMS68_005836</name>
</gene>
<dbReference type="GO" id="GO:0015087">
    <property type="term" value="F:cobalt ion transmembrane transporter activity"/>
    <property type="evidence" value="ECO:0007669"/>
    <property type="project" value="TreeGrafter"/>
</dbReference>
<comment type="subcellular location">
    <subcellularLocation>
        <location evidence="1">Cell membrane</location>
        <topology evidence="1">Multi-pass membrane protein</topology>
    </subcellularLocation>
</comment>
<dbReference type="GO" id="GO:0000287">
    <property type="term" value="F:magnesium ion binding"/>
    <property type="evidence" value="ECO:0007669"/>
    <property type="project" value="TreeGrafter"/>
</dbReference>
<dbReference type="Proteomes" id="UP000503462">
    <property type="component" value="Chromosome 4"/>
</dbReference>
<organism evidence="7 8">
    <name type="scientific">Peltaster fructicola</name>
    <dbReference type="NCBI Taxonomy" id="286661"/>
    <lineage>
        <taxon>Eukaryota</taxon>
        <taxon>Fungi</taxon>
        <taxon>Dikarya</taxon>
        <taxon>Ascomycota</taxon>
        <taxon>Pezizomycotina</taxon>
        <taxon>Dothideomycetes</taxon>
        <taxon>Dothideomycetes incertae sedis</taxon>
        <taxon>Peltaster</taxon>
    </lineage>
</organism>
<keyword evidence="3 6" id="KW-1133">Transmembrane helix</keyword>
<accession>A0A6H0Y0C7</accession>